<dbReference type="EMBL" id="CP000142">
    <property type="protein sequence ID" value="ABI81834.1"/>
    <property type="molecule type" value="Genomic_DNA"/>
</dbReference>
<reference evidence="3" key="1">
    <citation type="submission" date="2005-10" db="EMBL/GenBank/DDBJ databases">
        <title>Complete sequence of Pelobacter carbinolicus DSM 2380.</title>
        <authorList>
            <person name="Copeland A."/>
            <person name="Lucas S."/>
            <person name="Lapidus A."/>
            <person name="Barry K."/>
            <person name="Detter J.C."/>
            <person name="Glavina T."/>
            <person name="Hammon N."/>
            <person name="Israni S."/>
            <person name="Pitluck S."/>
            <person name="Chertkov O."/>
            <person name="Schmutz J."/>
            <person name="Larimer F."/>
            <person name="Land M."/>
            <person name="Kyrpides N."/>
            <person name="Ivanova N."/>
            <person name="Richardson P."/>
        </authorList>
    </citation>
    <scope>NUCLEOTIDE SEQUENCE [LARGE SCALE GENOMIC DNA]</scope>
    <source>
        <strain evidence="3">DSM 2380 / NBRC 103641 / GraBd1</strain>
    </source>
</reference>
<keyword evidence="3" id="KW-1185">Reference proteome</keyword>
<protein>
    <submittedName>
        <fullName evidence="2">Uncharacterized protein</fullName>
    </submittedName>
</protein>
<dbReference type="AlphaFoldDB" id="Q0C6V3"/>
<dbReference type="HOGENOM" id="CLU_2396989_0_0_7"/>
<sequence length="93" mass="10623">MKFKYQLPPELVTKCSEFSEFANGGAQVTILLKNGKLFKEALVSNSMYLVAMRGHPYLPFSIGDIADICQTEEDKNPSQRGNWDFWDDWQDAT</sequence>
<accession>Q0C6V3</accession>
<feature type="region of interest" description="Disordered" evidence="1">
    <location>
        <begin position="73"/>
        <end position="93"/>
    </location>
</feature>
<gene>
    <name evidence="2" type="ordered locus">Pcar_3214</name>
</gene>
<dbReference type="OrthoDB" id="9945549at2"/>
<name>Q0C6V3_SYNC1</name>
<evidence type="ECO:0000313" key="2">
    <source>
        <dbReference type="EMBL" id="ABI81834.1"/>
    </source>
</evidence>
<dbReference type="KEGG" id="pca:Pcar_3214"/>
<evidence type="ECO:0000313" key="3">
    <source>
        <dbReference type="Proteomes" id="UP000002534"/>
    </source>
</evidence>
<reference evidence="2 3" key="2">
    <citation type="journal article" date="2012" name="BMC Genomics">
        <title>The genome of Pelobacter carbinolicus reveals surprising metabolic capabilities and physiological features.</title>
        <authorList>
            <person name="Aklujkar M."/>
            <person name="Haveman S.A."/>
            <person name="Didonato R.Jr."/>
            <person name="Chertkov O."/>
            <person name="Han C.S."/>
            <person name="Land M.L."/>
            <person name="Brown P."/>
            <person name="Lovley D.R."/>
        </authorList>
    </citation>
    <scope>NUCLEOTIDE SEQUENCE [LARGE SCALE GENOMIC DNA]</scope>
    <source>
        <strain evidence="3">DSM 2380 / NBRC 103641 / GraBd1</strain>
    </source>
</reference>
<evidence type="ECO:0000256" key="1">
    <source>
        <dbReference type="SAM" id="MobiDB-lite"/>
    </source>
</evidence>
<proteinExistence type="predicted"/>
<organism evidence="2 3">
    <name type="scientific">Syntrophotalea carbinolica (strain DSM 2380 / NBRC 103641 / GraBd1)</name>
    <name type="common">Pelobacter carbinolicus</name>
    <dbReference type="NCBI Taxonomy" id="338963"/>
    <lineage>
        <taxon>Bacteria</taxon>
        <taxon>Pseudomonadati</taxon>
        <taxon>Thermodesulfobacteriota</taxon>
        <taxon>Desulfuromonadia</taxon>
        <taxon>Desulfuromonadales</taxon>
        <taxon>Syntrophotaleaceae</taxon>
        <taxon>Syntrophotalea</taxon>
    </lineage>
</organism>
<dbReference type="Proteomes" id="UP000002534">
    <property type="component" value="Chromosome"/>
</dbReference>
<dbReference type="RefSeq" id="WP_011340224.1">
    <property type="nucleotide sequence ID" value="NC_007498.2"/>
</dbReference>